<evidence type="ECO:0000259" key="4">
    <source>
        <dbReference type="Pfam" id="PF17034"/>
    </source>
</evidence>
<keyword evidence="3" id="KW-0677">Repeat</keyword>
<dbReference type="InterPro" id="IPR031488">
    <property type="entry name" value="Zn_ribbon_mio"/>
</dbReference>
<dbReference type="Proteomes" id="UP001374579">
    <property type="component" value="Unassembled WGS sequence"/>
</dbReference>
<comment type="caution">
    <text evidence="6">The sequence shown here is derived from an EMBL/GenBank/DDBJ whole genome shotgun (WGS) entry which is preliminary data.</text>
</comment>
<sequence>MSRVEVLWSPTEDNTFITYGSAINLYQVDGPENSHFSKHPESSLKVADQKYAVHCATNSEIHFIKCAAWYPKPEPKNLLAVGQANGRVVLTSFGDPGDDELIGKEFVPRHSRQCNYLAWNPVESNFLAEGLEKFRNDSCVVIWDVNMSHSISETSERSRYSSSEHGSITRPYAEIGAQDTSSSFAWFDGRNFVCGMNNRYLRLYDLRDPAKPRLSTQHRTVYGVCVDNQNSHRLASFGESQVAVWDTRSFDRPVFTLQEAKPVSKISWCLTRSGVLTVMCKDSPILRLYDIRHAVIGCDDIEPVIIDRNIQPCGEHVMSSFAWHPKDENRLLAAAGPSCIKDIVVFERIPVAWSPNSSLTWANGKRTMSCVDSGQLNAQDISTRMRHRALSGYGMQCEDMQANAIVVADEPNLLALWKWISLVRQPQFQRPNQQGKRGAVYNMGIKQILKFYNEQSNPMVSELAYVNWQATEGVTFAIKHQYRSAERSLALSLCGWVQDTHPDFNNHLNALVDNGEEEKAAAIAIFFLKMKKALEILSASATTDNGKLNLNAVAMALAGYNENSNHLWRQTCASQRSQLADPYLRAIFGFLASDSDYYEDVLNEEGLSVEDRVAFALTYLPDTQLRDRINRLADDLVCKGDLDGMLLTGMSNEGVDLLECYVDRTSDVQTAAVTAVFSGTAQTMSDERVTTWINSYRTLLDQWALWHERCKFDIVSQSCEPSVPHPPQVYINCNFCGKSITSNRTSFRLADRFMQLNPFSRSPQQQRQKITCCPSCRKALPRCAVCLGTLGTASAFSANVEQPTLKSGQQKLTLLQDWFAWCQTCRHGGHAAHLTDWFRDHCDCPVTGCMCKCMTIDSTDVHPASS</sequence>
<accession>A0AAN9GIR2</accession>
<dbReference type="InterPro" id="IPR049092">
    <property type="entry name" value="MIOS_a-sol"/>
</dbReference>
<gene>
    <name evidence="6" type="ORF">V1264_013472</name>
</gene>
<dbReference type="SUPFAM" id="SSF50978">
    <property type="entry name" value="WD40 repeat-like"/>
    <property type="match status" value="1"/>
</dbReference>
<evidence type="ECO:0000256" key="1">
    <source>
        <dbReference type="ARBA" id="ARBA00009713"/>
    </source>
</evidence>
<dbReference type="GO" id="GO:0005737">
    <property type="term" value="C:cytoplasm"/>
    <property type="evidence" value="ECO:0007669"/>
    <property type="project" value="TreeGrafter"/>
</dbReference>
<keyword evidence="2" id="KW-0853">WD repeat</keyword>
<evidence type="ECO:0000256" key="2">
    <source>
        <dbReference type="ARBA" id="ARBA00022574"/>
    </source>
</evidence>
<feature type="domain" description="MIOS-like alpha-solenoid" evidence="5">
    <location>
        <begin position="385"/>
        <end position="619"/>
    </location>
</feature>
<dbReference type="GO" id="GO:1904263">
    <property type="term" value="P:positive regulation of TORC1 signaling"/>
    <property type="evidence" value="ECO:0007669"/>
    <property type="project" value="TreeGrafter"/>
</dbReference>
<comment type="similarity">
    <text evidence="1">Belongs to the WD repeat mio family.</text>
</comment>
<protein>
    <recommendedName>
        <fullName evidence="8">WD repeat protein mio zinc-ribbon like domain-containing protein</fullName>
    </recommendedName>
</protein>
<keyword evidence="7" id="KW-1185">Reference proteome</keyword>
<evidence type="ECO:0000313" key="6">
    <source>
        <dbReference type="EMBL" id="KAK7109429.1"/>
    </source>
</evidence>
<dbReference type="PANTHER" id="PTHR16453">
    <property type="entry name" value="WD40 DOMAIN-CONTAINING PROTEIN MIO FAMILY MEMBER"/>
    <property type="match status" value="1"/>
</dbReference>
<dbReference type="InterPro" id="IPR036322">
    <property type="entry name" value="WD40_repeat_dom_sf"/>
</dbReference>
<dbReference type="GO" id="GO:0034198">
    <property type="term" value="P:cellular response to amino acid starvation"/>
    <property type="evidence" value="ECO:0007669"/>
    <property type="project" value="TreeGrafter"/>
</dbReference>
<proteinExistence type="inferred from homology"/>
<dbReference type="EMBL" id="JBAMIC010000003">
    <property type="protein sequence ID" value="KAK7109429.1"/>
    <property type="molecule type" value="Genomic_DNA"/>
</dbReference>
<evidence type="ECO:0008006" key="8">
    <source>
        <dbReference type="Google" id="ProtNLM"/>
    </source>
</evidence>
<dbReference type="Gene3D" id="2.130.10.10">
    <property type="entry name" value="YVTN repeat-like/Quinoprotein amine dehydrogenase"/>
    <property type="match status" value="1"/>
</dbReference>
<evidence type="ECO:0000259" key="5">
    <source>
        <dbReference type="Pfam" id="PF21719"/>
    </source>
</evidence>
<feature type="domain" description="GATOR2 complex protein MIO zinc-ribbon like" evidence="4">
    <location>
        <begin position="733"/>
        <end position="854"/>
    </location>
</feature>
<reference evidence="6 7" key="1">
    <citation type="submission" date="2024-02" db="EMBL/GenBank/DDBJ databases">
        <title>Chromosome-scale genome assembly of the rough periwinkle Littorina saxatilis.</title>
        <authorList>
            <person name="De Jode A."/>
            <person name="Faria R."/>
            <person name="Formenti G."/>
            <person name="Sims Y."/>
            <person name="Smith T.P."/>
            <person name="Tracey A."/>
            <person name="Wood J.M.D."/>
            <person name="Zagrodzka Z.B."/>
            <person name="Johannesson K."/>
            <person name="Butlin R.K."/>
            <person name="Leder E.H."/>
        </authorList>
    </citation>
    <scope>NUCLEOTIDE SEQUENCE [LARGE SCALE GENOMIC DNA]</scope>
    <source>
        <strain evidence="6">Snail1</strain>
        <tissue evidence="6">Muscle</tissue>
    </source>
</reference>
<dbReference type="InterPro" id="IPR037593">
    <property type="entry name" value="MIOS/Sea4"/>
</dbReference>
<name>A0AAN9GIR2_9CAEN</name>
<dbReference type="Pfam" id="PF21719">
    <property type="entry name" value="MIOS_a-sol"/>
    <property type="match status" value="1"/>
</dbReference>
<evidence type="ECO:0000313" key="7">
    <source>
        <dbReference type="Proteomes" id="UP001374579"/>
    </source>
</evidence>
<evidence type="ECO:0000256" key="3">
    <source>
        <dbReference type="ARBA" id="ARBA00022737"/>
    </source>
</evidence>
<organism evidence="6 7">
    <name type="scientific">Littorina saxatilis</name>
    <dbReference type="NCBI Taxonomy" id="31220"/>
    <lineage>
        <taxon>Eukaryota</taxon>
        <taxon>Metazoa</taxon>
        <taxon>Spiralia</taxon>
        <taxon>Lophotrochozoa</taxon>
        <taxon>Mollusca</taxon>
        <taxon>Gastropoda</taxon>
        <taxon>Caenogastropoda</taxon>
        <taxon>Littorinimorpha</taxon>
        <taxon>Littorinoidea</taxon>
        <taxon>Littorinidae</taxon>
        <taxon>Littorina</taxon>
    </lineage>
</organism>
<dbReference type="PANTHER" id="PTHR16453:SF9">
    <property type="entry name" value="GATOR COMPLEX PROTEIN MIOS"/>
    <property type="match status" value="1"/>
</dbReference>
<dbReference type="AlphaFoldDB" id="A0AAN9GIR2"/>
<dbReference type="InterPro" id="IPR015943">
    <property type="entry name" value="WD40/YVTN_repeat-like_dom_sf"/>
</dbReference>
<dbReference type="CDD" id="cd16691">
    <property type="entry name" value="mRING-H2-C3H3C2_Mio"/>
    <property type="match status" value="1"/>
</dbReference>
<dbReference type="Pfam" id="PF21720">
    <property type="entry name" value="MIOS_WD40"/>
    <property type="match status" value="1"/>
</dbReference>
<dbReference type="Pfam" id="PF17034">
    <property type="entry name" value="zinc_ribbon_16"/>
    <property type="match status" value="1"/>
</dbReference>